<evidence type="ECO:0000256" key="1">
    <source>
        <dbReference type="ARBA" id="ARBA00005417"/>
    </source>
</evidence>
<evidence type="ECO:0000313" key="4">
    <source>
        <dbReference type="EMBL" id="AEH24672.1"/>
    </source>
</evidence>
<gene>
    <name evidence="4" type="ordered locus">PYCH_09870</name>
</gene>
<dbReference type="PANTHER" id="PTHR43335">
    <property type="entry name" value="ABC TRANSPORTER, ATP-BINDING PROTEIN"/>
    <property type="match status" value="1"/>
</dbReference>
<keyword evidence="2" id="KW-0813">Transport</keyword>
<dbReference type="Gene3D" id="3.40.50.300">
    <property type="entry name" value="P-loop containing nucleotide triphosphate hydrolases"/>
    <property type="match status" value="1"/>
</dbReference>
<feature type="domain" description="ABC transporter" evidence="3">
    <location>
        <begin position="1"/>
        <end position="25"/>
    </location>
</feature>
<comment type="similarity">
    <text evidence="1">Belongs to the ABC transporter superfamily.</text>
</comment>
<reference evidence="4 5" key="1">
    <citation type="journal article" date="2011" name="J. Bacteriol.">
        <title>Complete genome sequence of the obligate piezophilic hyperthermophilic archaeon Pyrococcus yayanosii CH1.</title>
        <authorList>
            <person name="Jun X."/>
            <person name="Lupeng L."/>
            <person name="Minjuan X."/>
            <person name="Oger P."/>
            <person name="Fengping W."/>
            <person name="Jebbar M."/>
            <person name="Xiang X."/>
        </authorList>
    </citation>
    <scope>NUCLEOTIDE SEQUENCE [LARGE SCALE GENOMIC DNA]</scope>
    <source>
        <strain evidence="5">CH1 / JCM 16557</strain>
    </source>
</reference>
<name>F8AEJ3_PYRYC</name>
<dbReference type="EMBL" id="CP002779">
    <property type="protein sequence ID" value="AEH24672.1"/>
    <property type="molecule type" value="Genomic_DNA"/>
</dbReference>
<evidence type="ECO:0000313" key="5">
    <source>
        <dbReference type="Proteomes" id="UP000008386"/>
    </source>
</evidence>
<protein>
    <recommendedName>
        <fullName evidence="3">ABC transporter domain-containing protein</fullName>
    </recommendedName>
</protein>
<sequence length="88" mass="10023">MKQRLLLAQALINDPELLILDEPTSGLDPEGPYLLKSIIREQRTEGKTIFFSSHVLSEVEELSEKVGIIVRGKLRMVGTIEDIKRQFM</sequence>
<accession>F8AEJ3</accession>
<dbReference type="InterPro" id="IPR027417">
    <property type="entry name" value="P-loop_NTPase"/>
</dbReference>
<dbReference type="eggNOG" id="arCOG00194">
    <property type="taxonomic scope" value="Archaea"/>
</dbReference>
<proteinExistence type="inferred from homology"/>
<dbReference type="Pfam" id="PF00005">
    <property type="entry name" value="ABC_tran"/>
    <property type="match status" value="1"/>
</dbReference>
<dbReference type="InterPro" id="IPR003439">
    <property type="entry name" value="ABC_transporter-like_ATP-bd"/>
</dbReference>
<dbReference type="GO" id="GO:0016887">
    <property type="term" value="F:ATP hydrolysis activity"/>
    <property type="evidence" value="ECO:0007669"/>
    <property type="project" value="InterPro"/>
</dbReference>
<dbReference type="STRING" id="529709.PYCH_09870"/>
<dbReference type="PANTHER" id="PTHR43335:SF4">
    <property type="entry name" value="ABC TRANSPORTER, ATP-BINDING PROTEIN"/>
    <property type="match status" value="1"/>
</dbReference>
<dbReference type="KEGG" id="pya:PYCH_09870"/>
<dbReference type="HOGENOM" id="CLU_000604_66_4_2"/>
<organism evidence="4 5">
    <name type="scientific">Pyrococcus yayanosii (strain CH1 / JCM 16557)</name>
    <dbReference type="NCBI Taxonomy" id="529709"/>
    <lineage>
        <taxon>Archaea</taxon>
        <taxon>Methanobacteriati</taxon>
        <taxon>Methanobacteriota</taxon>
        <taxon>Thermococci</taxon>
        <taxon>Thermococcales</taxon>
        <taxon>Thermococcaceae</taxon>
        <taxon>Pyrococcus</taxon>
    </lineage>
</organism>
<dbReference type="SUPFAM" id="SSF52540">
    <property type="entry name" value="P-loop containing nucleoside triphosphate hydrolases"/>
    <property type="match status" value="1"/>
</dbReference>
<dbReference type="AlphaFoldDB" id="F8AEJ3"/>
<dbReference type="Proteomes" id="UP000008386">
    <property type="component" value="Chromosome"/>
</dbReference>
<keyword evidence="5" id="KW-1185">Reference proteome</keyword>
<evidence type="ECO:0000259" key="3">
    <source>
        <dbReference type="Pfam" id="PF00005"/>
    </source>
</evidence>
<evidence type="ECO:0000256" key="2">
    <source>
        <dbReference type="ARBA" id="ARBA00022448"/>
    </source>
</evidence>
<dbReference type="GO" id="GO:0005524">
    <property type="term" value="F:ATP binding"/>
    <property type="evidence" value="ECO:0007669"/>
    <property type="project" value="InterPro"/>
</dbReference>